<dbReference type="InterPro" id="IPR036390">
    <property type="entry name" value="WH_DNA-bd_sf"/>
</dbReference>
<dbReference type="Proteomes" id="UP000184604">
    <property type="component" value="Chromosome"/>
</dbReference>
<evidence type="ECO:0000313" key="3">
    <source>
        <dbReference type="Proteomes" id="UP000184604"/>
    </source>
</evidence>
<proteinExistence type="predicted"/>
<dbReference type="InterPro" id="IPR036388">
    <property type="entry name" value="WH-like_DNA-bd_sf"/>
</dbReference>
<protein>
    <recommendedName>
        <fullName evidence="1">Replication initiator A N-terminal domain-containing protein</fullName>
    </recommendedName>
</protein>
<dbReference type="Pfam" id="PF06970">
    <property type="entry name" value="RepA_N"/>
    <property type="match status" value="1"/>
</dbReference>
<dbReference type="SUPFAM" id="SSF46785">
    <property type="entry name" value="Winged helix' DNA-binding domain"/>
    <property type="match status" value="1"/>
</dbReference>
<name>A0A1L5F8U4_CLOKL</name>
<reference evidence="2 3" key="1">
    <citation type="submission" date="2016-12" db="EMBL/GenBank/DDBJ databases">
        <title>Complete genome sequence of Clostridium kluyveri JZZ isolated from the pit mud of a Chinese flavor liquor-making factory.</title>
        <authorList>
            <person name="Wang Y."/>
        </authorList>
    </citation>
    <scope>NUCLEOTIDE SEQUENCE [LARGE SCALE GENOMIC DNA]</scope>
    <source>
        <strain evidence="2 3">JZZ</strain>
    </source>
</reference>
<sequence>MEKYKINEANQFKFFQIPKELFINRCYRCKLNSDTKLTYTLLLDRMHLSEKNKWVNHRDEIYLLYTKEDIANILGISVRTVYKAFKVLEECELIYQKRQGLNMPNRIYIGKFRPDFTMTCNICTSEHENHTATNM</sequence>
<organism evidence="2 3">
    <name type="scientific">Clostridium kluyveri</name>
    <dbReference type="NCBI Taxonomy" id="1534"/>
    <lineage>
        <taxon>Bacteria</taxon>
        <taxon>Bacillati</taxon>
        <taxon>Bacillota</taxon>
        <taxon>Clostridia</taxon>
        <taxon>Eubacteriales</taxon>
        <taxon>Clostridiaceae</taxon>
        <taxon>Clostridium</taxon>
    </lineage>
</organism>
<feature type="domain" description="Replication initiator A N-terminal" evidence="1">
    <location>
        <begin position="13"/>
        <end position="87"/>
    </location>
</feature>
<dbReference type="EMBL" id="CP018335">
    <property type="protein sequence ID" value="APM39409.1"/>
    <property type="molecule type" value="Genomic_DNA"/>
</dbReference>
<dbReference type="InterPro" id="IPR011991">
    <property type="entry name" value="ArsR-like_HTH"/>
</dbReference>
<dbReference type="OrthoDB" id="9803733at2"/>
<evidence type="ECO:0000259" key="1">
    <source>
        <dbReference type="Pfam" id="PF06970"/>
    </source>
</evidence>
<evidence type="ECO:0000313" key="2">
    <source>
        <dbReference type="EMBL" id="APM39409.1"/>
    </source>
</evidence>
<accession>A0A1L5F8U4</accession>
<dbReference type="AlphaFoldDB" id="A0A1L5F8U4"/>
<dbReference type="CDD" id="cd00090">
    <property type="entry name" value="HTH_ARSR"/>
    <property type="match status" value="1"/>
</dbReference>
<gene>
    <name evidence="2" type="ORF">BS101_11980</name>
</gene>
<dbReference type="InterPro" id="IPR010724">
    <property type="entry name" value="RepA_N"/>
</dbReference>
<dbReference type="Gene3D" id="1.10.10.10">
    <property type="entry name" value="Winged helix-like DNA-binding domain superfamily/Winged helix DNA-binding domain"/>
    <property type="match status" value="1"/>
</dbReference>